<feature type="transmembrane region" description="Helical" evidence="8">
    <location>
        <begin position="70"/>
        <end position="90"/>
    </location>
</feature>
<dbReference type="PROSITE" id="PS00216">
    <property type="entry name" value="SUGAR_TRANSPORT_1"/>
    <property type="match status" value="1"/>
</dbReference>
<evidence type="ECO:0000256" key="8">
    <source>
        <dbReference type="SAM" id="Phobius"/>
    </source>
</evidence>
<keyword evidence="2" id="KW-0813">Transport</keyword>
<dbReference type="EMBL" id="JBEXIP010000034">
    <property type="protein sequence ID" value="MET8437154.1"/>
    <property type="molecule type" value="Genomic_DNA"/>
</dbReference>
<feature type="transmembrane region" description="Helical" evidence="8">
    <location>
        <begin position="188"/>
        <end position="207"/>
    </location>
</feature>
<feature type="compositionally biased region" description="Polar residues" evidence="7">
    <location>
        <begin position="1"/>
        <end position="13"/>
    </location>
</feature>
<comment type="caution">
    <text evidence="10">The sequence shown here is derived from an EMBL/GenBank/DDBJ whole genome shotgun (WGS) entry which is preliminary data.</text>
</comment>
<feature type="transmembrane region" description="Helical" evidence="8">
    <location>
        <begin position="30"/>
        <end position="50"/>
    </location>
</feature>
<feature type="transmembrane region" description="Helical" evidence="8">
    <location>
        <begin position="324"/>
        <end position="345"/>
    </location>
</feature>
<feature type="transmembrane region" description="Helical" evidence="8">
    <location>
        <begin position="235"/>
        <end position="256"/>
    </location>
</feature>
<feature type="compositionally biased region" description="Basic residues" evidence="7">
    <location>
        <begin position="18"/>
        <end position="28"/>
    </location>
</feature>
<accession>A0ABV2UH28</accession>
<feature type="transmembrane region" description="Helical" evidence="8">
    <location>
        <begin position="400"/>
        <end position="417"/>
    </location>
</feature>
<evidence type="ECO:0000256" key="3">
    <source>
        <dbReference type="ARBA" id="ARBA00022475"/>
    </source>
</evidence>
<evidence type="ECO:0000256" key="7">
    <source>
        <dbReference type="SAM" id="MobiDB-lite"/>
    </source>
</evidence>
<dbReference type="PROSITE" id="PS50850">
    <property type="entry name" value="MFS"/>
    <property type="match status" value="1"/>
</dbReference>
<feature type="domain" description="Major facilitator superfamily (MFS) profile" evidence="9">
    <location>
        <begin position="34"/>
        <end position="426"/>
    </location>
</feature>
<dbReference type="Gene3D" id="1.20.1250.20">
    <property type="entry name" value="MFS general substrate transporter like domains"/>
    <property type="match status" value="1"/>
</dbReference>
<dbReference type="Proteomes" id="UP001550044">
    <property type="component" value="Unassembled WGS sequence"/>
</dbReference>
<keyword evidence="5 8" id="KW-1133">Transmembrane helix</keyword>
<dbReference type="PANTHER" id="PTHR23517:SF13">
    <property type="entry name" value="MAJOR FACILITATOR SUPERFAMILY MFS_1"/>
    <property type="match status" value="1"/>
</dbReference>
<keyword evidence="11" id="KW-1185">Reference proteome</keyword>
<feature type="transmembrane region" description="Helical" evidence="8">
    <location>
        <begin position="297"/>
        <end position="318"/>
    </location>
</feature>
<dbReference type="RefSeq" id="WP_356502104.1">
    <property type="nucleotide sequence ID" value="NZ_JBEXIP010000034.1"/>
</dbReference>
<feature type="transmembrane region" description="Helical" evidence="8">
    <location>
        <begin position="268"/>
        <end position="290"/>
    </location>
</feature>
<dbReference type="InterPro" id="IPR005829">
    <property type="entry name" value="Sugar_transporter_CS"/>
</dbReference>
<protein>
    <submittedName>
        <fullName evidence="10">MFS transporter</fullName>
    </submittedName>
</protein>
<comment type="subcellular location">
    <subcellularLocation>
        <location evidence="1">Cell membrane</location>
        <topology evidence="1">Multi-pass membrane protein</topology>
    </subcellularLocation>
</comment>
<feature type="transmembrane region" description="Helical" evidence="8">
    <location>
        <begin position="102"/>
        <end position="121"/>
    </location>
</feature>
<dbReference type="InterPro" id="IPR036259">
    <property type="entry name" value="MFS_trans_sf"/>
</dbReference>
<evidence type="ECO:0000256" key="4">
    <source>
        <dbReference type="ARBA" id="ARBA00022692"/>
    </source>
</evidence>
<evidence type="ECO:0000313" key="10">
    <source>
        <dbReference type="EMBL" id="MET8437154.1"/>
    </source>
</evidence>
<feature type="transmembrane region" description="Helical" evidence="8">
    <location>
        <begin position="366"/>
        <end position="388"/>
    </location>
</feature>
<evidence type="ECO:0000256" key="1">
    <source>
        <dbReference type="ARBA" id="ARBA00004651"/>
    </source>
</evidence>
<dbReference type="SUPFAM" id="SSF103473">
    <property type="entry name" value="MFS general substrate transporter"/>
    <property type="match status" value="1"/>
</dbReference>
<evidence type="ECO:0000259" key="9">
    <source>
        <dbReference type="PROSITE" id="PS50850"/>
    </source>
</evidence>
<dbReference type="Pfam" id="PF07690">
    <property type="entry name" value="MFS_1"/>
    <property type="match status" value="1"/>
</dbReference>
<evidence type="ECO:0000256" key="2">
    <source>
        <dbReference type="ARBA" id="ARBA00022448"/>
    </source>
</evidence>
<keyword evidence="4 8" id="KW-0812">Transmembrane</keyword>
<gene>
    <name evidence="10" type="ORF">ABZV61_31200</name>
</gene>
<evidence type="ECO:0000256" key="6">
    <source>
        <dbReference type="ARBA" id="ARBA00023136"/>
    </source>
</evidence>
<proteinExistence type="predicted"/>
<keyword evidence="3" id="KW-1003">Cell membrane</keyword>
<feature type="region of interest" description="Disordered" evidence="7">
    <location>
        <begin position="1"/>
        <end position="28"/>
    </location>
</feature>
<dbReference type="InterPro" id="IPR011701">
    <property type="entry name" value="MFS"/>
</dbReference>
<keyword evidence="6 8" id="KW-0472">Membrane</keyword>
<sequence>MSHTSPTRYTARTDNPVRRSRAHPAHRRRGLGATASLALLASIIVSLLAASSAPTPLYAIYQQHWGFSPITITVVFGVYALAVLISLLVVGKISDHVGRRPVLLAALSAQAVAMVIFATAGGEGALLAARVVQGVGTGAALGAIGAGMLDIDPRRGGFLNSFAPALGTAGGALVSGLIVQYLPVPTRLVYVVLLGVFVLQALGVLALRETVSRKPGALASMAPEIKLPKAARTPVAIAAPVLFAVWALAGFYGALGPAIIRTLVDSTSVVWGGLPLFVLAGSAGLAVLVLRGTSTRTVMLLGAGALVTGVTITLVSIGPGTGGAAAATGFFVGSAIAGFGFGSGFQGGIRMVMPQTQPHERAGVLSLLYVVSYLGLGVPAVIGGVLVVHGGGLLQTAREYGIAVIVLTAAALVGLLLSGRRVEPAAAWTVVGPTPEAVPTPQTARVPQTIGGIE</sequence>
<dbReference type="InterPro" id="IPR050171">
    <property type="entry name" value="MFS_Transporters"/>
</dbReference>
<evidence type="ECO:0000256" key="5">
    <source>
        <dbReference type="ARBA" id="ARBA00022989"/>
    </source>
</evidence>
<name>A0ABV2UH28_9ACTN</name>
<organism evidence="10 11">
    <name type="scientific">Streptomyces sp. 900116325</name>
    <dbReference type="NCBI Taxonomy" id="3154295"/>
    <lineage>
        <taxon>Bacteria</taxon>
        <taxon>Bacillati</taxon>
        <taxon>Actinomycetota</taxon>
        <taxon>Actinomycetes</taxon>
        <taxon>Kitasatosporales</taxon>
        <taxon>Streptomycetaceae</taxon>
        <taxon>Streptomyces</taxon>
    </lineage>
</organism>
<reference evidence="10 11" key="1">
    <citation type="submission" date="2024-06" db="EMBL/GenBank/DDBJ databases">
        <title>The Natural Products Discovery Center: Release of the First 8490 Sequenced Strains for Exploring Actinobacteria Biosynthetic Diversity.</title>
        <authorList>
            <person name="Kalkreuter E."/>
            <person name="Kautsar S.A."/>
            <person name="Yang D."/>
            <person name="Bader C.D."/>
            <person name="Teijaro C.N."/>
            <person name="Fluegel L."/>
            <person name="Davis C.M."/>
            <person name="Simpson J.R."/>
            <person name="Lauterbach L."/>
            <person name="Steele A.D."/>
            <person name="Gui C."/>
            <person name="Meng S."/>
            <person name="Li G."/>
            <person name="Viehrig K."/>
            <person name="Ye F."/>
            <person name="Su P."/>
            <person name="Kiefer A.F."/>
            <person name="Nichols A."/>
            <person name="Cepeda A.J."/>
            <person name="Yan W."/>
            <person name="Fan B."/>
            <person name="Jiang Y."/>
            <person name="Adhikari A."/>
            <person name="Zheng C.-J."/>
            <person name="Schuster L."/>
            <person name="Cowan T.M."/>
            <person name="Smanski M.J."/>
            <person name="Chevrette M.G."/>
            <person name="De Carvalho L.P.S."/>
            <person name="Shen B."/>
        </authorList>
    </citation>
    <scope>NUCLEOTIDE SEQUENCE [LARGE SCALE GENOMIC DNA]</scope>
    <source>
        <strain evidence="10 11">NPDC005137</strain>
    </source>
</reference>
<feature type="transmembrane region" description="Helical" evidence="8">
    <location>
        <begin position="161"/>
        <end position="182"/>
    </location>
</feature>
<feature type="transmembrane region" description="Helical" evidence="8">
    <location>
        <begin position="127"/>
        <end position="149"/>
    </location>
</feature>
<evidence type="ECO:0000313" key="11">
    <source>
        <dbReference type="Proteomes" id="UP001550044"/>
    </source>
</evidence>
<dbReference type="InterPro" id="IPR020846">
    <property type="entry name" value="MFS_dom"/>
</dbReference>
<dbReference type="PANTHER" id="PTHR23517">
    <property type="entry name" value="RESISTANCE PROTEIN MDTM, PUTATIVE-RELATED-RELATED"/>
    <property type="match status" value="1"/>
</dbReference>